<dbReference type="KEGG" id="ngr:NAEGRDRAFT_76109"/>
<reference evidence="1 2" key="1">
    <citation type="journal article" date="2010" name="Cell">
        <title>The genome of Naegleria gruberi illuminates early eukaryotic versatility.</title>
        <authorList>
            <person name="Fritz-Laylin L.K."/>
            <person name="Prochnik S.E."/>
            <person name="Ginger M.L."/>
            <person name="Dacks J.B."/>
            <person name="Carpenter M.L."/>
            <person name="Field M.C."/>
            <person name="Kuo A."/>
            <person name="Paredez A."/>
            <person name="Chapman J."/>
            <person name="Pham J."/>
            <person name="Shu S."/>
            <person name="Neupane R."/>
            <person name="Cipriano M."/>
            <person name="Mancuso J."/>
            <person name="Tu H."/>
            <person name="Salamov A."/>
            <person name="Lindquist E."/>
            <person name="Shapiro H."/>
            <person name="Lucas S."/>
            <person name="Grigoriev I.V."/>
            <person name="Cande W.Z."/>
            <person name="Fulton C."/>
            <person name="Rokhsar D.S."/>
            <person name="Dawson S.C."/>
        </authorList>
    </citation>
    <scope>NUCLEOTIDE SEQUENCE [LARGE SCALE GENOMIC DNA]</scope>
    <source>
        <strain evidence="1 2">NEG-M</strain>
    </source>
</reference>
<dbReference type="InParanoid" id="D2W3Y3"/>
<dbReference type="GeneID" id="8860906"/>
<dbReference type="EMBL" id="GG738935">
    <property type="protein sequence ID" value="EFC36217.1"/>
    <property type="molecule type" value="Genomic_DNA"/>
</dbReference>
<dbReference type="VEuPathDB" id="AmoebaDB:NAEGRDRAFT_76109"/>
<dbReference type="OMA" id="KRDCLDE"/>
<keyword evidence="2" id="KW-1185">Reference proteome</keyword>
<accession>D2W3Y3</accession>
<evidence type="ECO:0000313" key="1">
    <source>
        <dbReference type="EMBL" id="EFC36217.1"/>
    </source>
</evidence>
<name>D2W3Y3_NAEGR</name>
<protein>
    <submittedName>
        <fullName evidence="1">Predicted protein</fullName>
    </submittedName>
</protein>
<dbReference type="RefSeq" id="XP_002668961.1">
    <property type="nucleotide sequence ID" value="XM_002668915.1"/>
</dbReference>
<dbReference type="Proteomes" id="UP000006671">
    <property type="component" value="Unassembled WGS sequence"/>
</dbReference>
<sequence>MVEQNTSLVDNEFVSKSYFVSKEITNQLKVENSEESKNVIAELNIYLFKISILGNIHSTIESQYKQVKQHRGALEKVFKGKSNEIYIVKLYEMFGERRCQFYNMGISIFREVLINRPISLYTVEVFEAIFKFMEKETMYDDIKPLLTKLQTGEVLPTLQMYKSICSNLYNNRTSKLIYSFFNLVKDTFKDELFTKGNWEKYTRDMYANSFVLDVEALPTNLFENFKVLLADTQNVEPLFFYNHPLVFKSIINAIRIMDKDQLAQIFQNILNNGNINQVYIRLFLEFLNEDVNIFDPSVQSKIPGVGKYIDIFEVAHDLVGLSGVTEVLEIQNCLLKYCLIKERFDRVETIFHHIGKFNEETLIIMFNIFEKTGNYIDANLLMRRAKTEEFQFTKEVVAAYFKAMIAAKRDCLDEFIQFTQVYTFVRLGDDVFKLIYHELNNIKKGLLKETDNKIKSILED</sequence>
<gene>
    <name evidence="1" type="ORF">NAEGRDRAFT_76109</name>
</gene>
<evidence type="ECO:0000313" key="2">
    <source>
        <dbReference type="Proteomes" id="UP000006671"/>
    </source>
</evidence>
<proteinExistence type="predicted"/>
<dbReference type="OrthoDB" id="10256449at2759"/>
<organism evidence="2">
    <name type="scientific">Naegleria gruberi</name>
    <name type="common">Amoeba</name>
    <dbReference type="NCBI Taxonomy" id="5762"/>
    <lineage>
        <taxon>Eukaryota</taxon>
        <taxon>Discoba</taxon>
        <taxon>Heterolobosea</taxon>
        <taxon>Tetramitia</taxon>
        <taxon>Eutetramitia</taxon>
        <taxon>Vahlkampfiidae</taxon>
        <taxon>Naegleria</taxon>
    </lineage>
</organism>
<dbReference type="AlphaFoldDB" id="D2W3Y3"/>